<feature type="compositionally biased region" description="Basic and acidic residues" evidence="1">
    <location>
        <begin position="21"/>
        <end position="36"/>
    </location>
</feature>
<evidence type="ECO:0000313" key="3">
    <source>
        <dbReference type="Proteomes" id="UP000026961"/>
    </source>
</evidence>
<dbReference type="Proteomes" id="UP000026961">
    <property type="component" value="Chromosome 1"/>
</dbReference>
<organism evidence="2">
    <name type="scientific">Oryza glumipatula</name>
    <dbReference type="NCBI Taxonomy" id="40148"/>
    <lineage>
        <taxon>Eukaryota</taxon>
        <taxon>Viridiplantae</taxon>
        <taxon>Streptophyta</taxon>
        <taxon>Embryophyta</taxon>
        <taxon>Tracheophyta</taxon>
        <taxon>Spermatophyta</taxon>
        <taxon>Magnoliopsida</taxon>
        <taxon>Liliopsida</taxon>
        <taxon>Poales</taxon>
        <taxon>Poaceae</taxon>
        <taxon>BOP clade</taxon>
        <taxon>Oryzoideae</taxon>
        <taxon>Oryzeae</taxon>
        <taxon>Oryzinae</taxon>
        <taxon>Oryza</taxon>
    </lineage>
</organism>
<dbReference type="HOGENOM" id="CLU_2458399_0_0_1"/>
<feature type="compositionally biased region" description="Basic and acidic residues" evidence="1">
    <location>
        <begin position="45"/>
        <end position="62"/>
    </location>
</feature>
<sequence length="89" mass="9558">MVAASGKKQRRPRMASPGSDEGERRELRARGGDERGTAAPSESTRQPREWGIDGTEEKRKAEQLPLVPEEGGCAEGKAATQAVGPIERS</sequence>
<accession>A0A0D9Y4R3</accession>
<name>A0A0D9Y4R3_9ORYZ</name>
<feature type="region of interest" description="Disordered" evidence="1">
    <location>
        <begin position="1"/>
        <end position="89"/>
    </location>
</feature>
<reference evidence="2" key="1">
    <citation type="submission" date="2013-08" db="EMBL/GenBank/DDBJ databases">
        <title>Oryza genome evolution.</title>
        <authorList>
            <person name="Wing R.A."/>
            <person name="Panaud O."/>
            <person name="Oliveira A.C."/>
        </authorList>
    </citation>
    <scope>NUCLEOTIDE SEQUENCE</scope>
</reference>
<evidence type="ECO:0000313" key="2">
    <source>
        <dbReference type="EnsemblPlants" id="OGLUM01G07210.1"/>
    </source>
</evidence>
<protein>
    <submittedName>
        <fullName evidence="2">Uncharacterized protein</fullName>
    </submittedName>
</protein>
<dbReference type="Gramene" id="OGLUM01G07210.1">
    <property type="protein sequence ID" value="OGLUM01G07210.1"/>
    <property type="gene ID" value="OGLUM01G07210"/>
</dbReference>
<proteinExistence type="predicted"/>
<reference evidence="2" key="2">
    <citation type="submission" date="2015-04" db="UniProtKB">
        <authorList>
            <consortium name="EnsemblPlants"/>
        </authorList>
    </citation>
    <scope>IDENTIFICATION</scope>
</reference>
<dbReference type="EnsemblPlants" id="OGLUM01G07210.1">
    <property type="protein sequence ID" value="OGLUM01G07210.1"/>
    <property type="gene ID" value="OGLUM01G07210"/>
</dbReference>
<reference evidence="2" key="3">
    <citation type="submission" date="2018-05" db="EMBL/GenBank/DDBJ databases">
        <title>OgluRS3 (Oryza glumaepatula Reference Sequence Version 3).</title>
        <authorList>
            <person name="Zhang J."/>
            <person name="Kudrna D."/>
            <person name="Lee S."/>
            <person name="Talag J."/>
            <person name="Welchert J."/>
            <person name="Wing R.A."/>
        </authorList>
    </citation>
    <scope>NUCLEOTIDE SEQUENCE [LARGE SCALE GENOMIC DNA]</scope>
</reference>
<evidence type="ECO:0000256" key="1">
    <source>
        <dbReference type="SAM" id="MobiDB-lite"/>
    </source>
</evidence>
<dbReference type="AlphaFoldDB" id="A0A0D9Y4R3"/>
<keyword evidence="3" id="KW-1185">Reference proteome</keyword>